<dbReference type="EMBL" id="LGTQ01000009">
    <property type="protein sequence ID" value="KPM48120.1"/>
    <property type="molecule type" value="Genomic_DNA"/>
</dbReference>
<protein>
    <recommendedName>
        <fullName evidence="4">DUF998 domain-containing protein</fullName>
    </recommendedName>
</protein>
<evidence type="ECO:0000313" key="2">
    <source>
        <dbReference type="EMBL" id="KPM48120.1"/>
    </source>
</evidence>
<comment type="caution">
    <text evidence="2">The sequence shown here is derived from an EMBL/GenBank/DDBJ whole genome shotgun (WGS) entry which is preliminary data.</text>
</comment>
<reference evidence="2 3" key="1">
    <citation type="submission" date="2015-07" db="EMBL/GenBank/DDBJ databases">
        <title>The draft genome sequence of Leadbetterella sp. JN14-9.</title>
        <authorList>
            <person name="Liu Y."/>
            <person name="Du J."/>
            <person name="Shao Z."/>
        </authorList>
    </citation>
    <scope>NUCLEOTIDE SEQUENCE [LARGE SCALE GENOMIC DNA]</scope>
    <source>
        <strain evidence="2 3">JN14-9</strain>
    </source>
</reference>
<keyword evidence="1" id="KW-0812">Transmembrane</keyword>
<feature type="transmembrane region" description="Helical" evidence="1">
    <location>
        <begin position="164"/>
        <end position="185"/>
    </location>
</feature>
<evidence type="ECO:0000313" key="3">
    <source>
        <dbReference type="Proteomes" id="UP000050454"/>
    </source>
</evidence>
<evidence type="ECO:0000256" key="1">
    <source>
        <dbReference type="SAM" id="Phobius"/>
    </source>
</evidence>
<feature type="transmembrane region" description="Helical" evidence="1">
    <location>
        <begin position="126"/>
        <end position="143"/>
    </location>
</feature>
<evidence type="ECO:0008006" key="4">
    <source>
        <dbReference type="Google" id="ProtNLM"/>
    </source>
</evidence>
<organism evidence="2 3">
    <name type="scientific">Jiulongibacter sediminis</name>
    <dbReference type="NCBI Taxonomy" id="1605367"/>
    <lineage>
        <taxon>Bacteria</taxon>
        <taxon>Pseudomonadati</taxon>
        <taxon>Bacteroidota</taxon>
        <taxon>Cytophagia</taxon>
        <taxon>Cytophagales</taxon>
        <taxon>Leadbetterellaceae</taxon>
        <taxon>Jiulongibacter</taxon>
    </lineage>
</organism>
<dbReference type="OrthoDB" id="9803163at2"/>
<name>A0A0P7C6X8_9BACT</name>
<dbReference type="Proteomes" id="UP000050454">
    <property type="component" value="Unassembled WGS sequence"/>
</dbReference>
<dbReference type="RefSeq" id="WP_131458320.1">
    <property type="nucleotide sequence ID" value="NZ_JXSZ01000009.1"/>
</dbReference>
<dbReference type="AlphaFoldDB" id="A0A0P7C6X8"/>
<dbReference type="STRING" id="1605367.AFM12_11115"/>
<feature type="transmembrane region" description="Helical" evidence="1">
    <location>
        <begin position="21"/>
        <end position="44"/>
    </location>
</feature>
<keyword evidence="1" id="KW-0472">Membrane</keyword>
<feature type="transmembrane region" description="Helical" evidence="1">
    <location>
        <begin position="64"/>
        <end position="81"/>
    </location>
</feature>
<keyword evidence="1" id="KW-1133">Transmembrane helix</keyword>
<gene>
    <name evidence="2" type="ORF">AFM12_11115</name>
</gene>
<feature type="transmembrane region" description="Helical" evidence="1">
    <location>
        <begin position="191"/>
        <end position="212"/>
    </location>
</feature>
<sequence length="222" mass="25540">MNSFDTKEHREGQEQLISFKVLRQAIGFLGLFFPFILIVGGNWIHDCPMILQSVSGYYHTDMRQVFVAVMVTISIFLFVYDGYDFTDFVLAKLATLFALGVAFFPTEIESFDPTCLVYEVPVRHELHMISAVSFFLILTYFALVQFRKSDKKLLGEQKSYRNTVYLVCGIVMLASIVLIGLYLLFEQYFPVFPWVFVLEWIALAAFGISWIVKGEFILADQP</sequence>
<proteinExistence type="predicted"/>
<keyword evidence="3" id="KW-1185">Reference proteome</keyword>
<accession>A0A0P7C6X8</accession>
<feature type="transmembrane region" description="Helical" evidence="1">
    <location>
        <begin position="88"/>
        <end position="106"/>
    </location>
</feature>